<keyword evidence="3" id="KW-1185">Reference proteome</keyword>
<organism evidence="2 3">
    <name type="scientific">Polaribacter pacificus</name>
    <dbReference type="NCBI Taxonomy" id="1775173"/>
    <lineage>
        <taxon>Bacteria</taxon>
        <taxon>Pseudomonadati</taxon>
        <taxon>Bacteroidota</taxon>
        <taxon>Flavobacteriia</taxon>
        <taxon>Flavobacteriales</taxon>
        <taxon>Flavobacteriaceae</taxon>
    </lineage>
</organism>
<reference evidence="2" key="1">
    <citation type="journal article" date="2014" name="Int. J. Syst. Evol. Microbiol.">
        <title>Complete genome sequence of Corynebacterium casei LMG S-19264T (=DSM 44701T), isolated from a smear-ripened cheese.</title>
        <authorList>
            <consortium name="US DOE Joint Genome Institute (JGI-PGF)"/>
            <person name="Walter F."/>
            <person name="Albersmeier A."/>
            <person name="Kalinowski J."/>
            <person name="Ruckert C."/>
        </authorList>
    </citation>
    <scope>NUCLEOTIDE SEQUENCE</scope>
    <source>
        <strain evidence="2">CGMCC 1.15763</strain>
    </source>
</reference>
<evidence type="ECO:0000313" key="3">
    <source>
        <dbReference type="Proteomes" id="UP000633278"/>
    </source>
</evidence>
<reference evidence="2" key="2">
    <citation type="submission" date="2020-09" db="EMBL/GenBank/DDBJ databases">
        <authorList>
            <person name="Sun Q."/>
            <person name="Zhou Y."/>
        </authorList>
    </citation>
    <scope>NUCLEOTIDE SEQUENCE</scope>
    <source>
        <strain evidence="2">CGMCC 1.15763</strain>
    </source>
</reference>
<proteinExistence type="predicted"/>
<gene>
    <name evidence="2" type="ORF">GCM10011416_00940</name>
</gene>
<comment type="caution">
    <text evidence="2">The sequence shown here is derived from an EMBL/GenBank/DDBJ whole genome shotgun (WGS) entry which is preliminary data.</text>
</comment>
<accession>A0A917M9Y8</accession>
<dbReference type="EMBL" id="BMJW01000001">
    <property type="protein sequence ID" value="GGG88509.1"/>
    <property type="molecule type" value="Genomic_DNA"/>
</dbReference>
<evidence type="ECO:0000313" key="2">
    <source>
        <dbReference type="EMBL" id="GGG88509.1"/>
    </source>
</evidence>
<dbReference type="InterPro" id="IPR054731">
    <property type="entry name" value="HisKin-conflict"/>
</dbReference>
<dbReference type="Pfam" id="PF22561">
    <property type="entry name" value="HisKin-conflict"/>
    <property type="match status" value="1"/>
</dbReference>
<dbReference type="AlphaFoldDB" id="A0A917M9Y8"/>
<name>A0A917M9Y8_9FLAO</name>
<protein>
    <recommendedName>
        <fullName evidence="1">Histidine Kinase domain-containing protein</fullName>
    </recommendedName>
</protein>
<feature type="domain" description="Histidine Kinase" evidence="1">
    <location>
        <begin position="93"/>
        <end position="412"/>
    </location>
</feature>
<sequence>MNKFKFIQHLLENEKFDFNQKERFFKLVSKELEKPSELDILNLKQDIDDIKKKLGISNLPKKEETEKSNGLKIFEEALKNEKETNIPKYIDPFSEKGISKFLKAYNENPILKTTCHEIDSESSLKIILEYCKEDEYNFSTHLQFIKFEFDKLTKEYNINKKLYSLIRAYIYGGIKWSTDKLQMSWSDKELLDWSDNNPKIIPNPGFNLIEKYETEGYSLSTPFRSTLTGKNIITFSDFVLLFKSMFHINSNNSLKKHLVRVIRKMEFKEWFDIEINENKFGENIHIYTDVDKLIQSFVKIVELVKSINKEYSVVERPQLLISFFEQENDVIFSIHHLNSIYKKSLMSTLSHPFGESTTPIIEKQINGLCNLELIANFDNNDFARINLWNGSKVKILEKFESFEGVEYVLKFKR</sequence>
<evidence type="ECO:0000259" key="1">
    <source>
        <dbReference type="Pfam" id="PF22561"/>
    </source>
</evidence>
<dbReference type="RefSeq" id="WP_188597308.1">
    <property type="nucleotide sequence ID" value="NZ_BMJW01000001.1"/>
</dbReference>
<dbReference type="Proteomes" id="UP000633278">
    <property type="component" value="Unassembled WGS sequence"/>
</dbReference>